<reference evidence="4" key="1">
    <citation type="submission" date="2021-01" db="EMBL/GenBank/DDBJ databases">
        <title>Whole genome shotgun sequence of Actinoplanes rishiriensis NBRC 108556.</title>
        <authorList>
            <person name="Komaki H."/>
            <person name="Tamura T."/>
        </authorList>
    </citation>
    <scope>NUCLEOTIDE SEQUENCE</scope>
    <source>
        <strain evidence="4">NBRC 108556</strain>
    </source>
</reference>
<dbReference type="PROSITE" id="PS50883">
    <property type="entry name" value="EAL"/>
    <property type="match status" value="1"/>
</dbReference>
<feature type="transmembrane region" description="Helical" evidence="1">
    <location>
        <begin position="91"/>
        <end position="111"/>
    </location>
</feature>
<dbReference type="InterPro" id="IPR043128">
    <property type="entry name" value="Rev_trsase/Diguanyl_cyclase"/>
</dbReference>
<feature type="transmembrane region" description="Helical" evidence="1">
    <location>
        <begin position="255"/>
        <end position="273"/>
    </location>
</feature>
<dbReference type="AlphaFoldDB" id="A0A919K5U6"/>
<keyword evidence="1" id="KW-0812">Transmembrane</keyword>
<dbReference type="PANTHER" id="PTHR33121:SF70">
    <property type="entry name" value="SIGNALING PROTEIN YKOW"/>
    <property type="match status" value="1"/>
</dbReference>
<feature type="transmembrane region" description="Helical" evidence="1">
    <location>
        <begin position="285"/>
        <end position="304"/>
    </location>
</feature>
<evidence type="ECO:0000259" key="3">
    <source>
        <dbReference type="PROSITE" id="PS50887"/>
    </source>
</evidence>
<evidence type="ECO:0000259" key="2">
    <source>
        <dbReference type="PROSITE" id="PS50883"/>
    </source>
</evidence>
<feature type="transmembrane region" description="Helical" evidence="1">
    <location>
        <begin position="214"/>
        <end position="234"/>
    </location>
</feature>
<dbReference type="GO" id="GO:0071111">
    <property type="term" value="F:cyclic-guanylate-specific phosphodiesterase activity"/>
    <property type="evidence" value="ECO:0007669"/>
    <property type="project" value="InterPro"/>
</dbReference>
<dbReference type="InterPro" id="IPR035919">
    <property type="entry name" value="EAL_sf"/>
</dbReference>
<dbReference type="Proteomes" id="UP000636960">
    <property type="component" value="Unassembled WGS sequence"/>
</dbReference>
<feature type="transmembrane region" description="Helical" evidence="1">
    <location>
        <begin position="182"/>
        <end position="202"/>
    </location>
</feature>
<dbReference type="Pfam" id="PF00563">
    <property type="entry name" value="EAL"/>
    <property type="match status" value="1"/>
</dbReference>
<feature type="domain" description="GGDEF" evidence="3">
    <location>
        <begin position="338"/>
        <end position="468"/>
    </location>
</feature>
<organism evidence="4 5">
    <name type="scientific">Paractinoplanes rishiriensis</name>
    <dbReference type="NCBI Taxonomy" id="1050105"/>
    <lineage>
        <taxon>Bacteria</taxon>
        <taxon>Bacillati</taxon>
        <taxon>Actinomycetota</taxon>
        <taxon>Actinomycetes</taxon>
        <taxon>Micromonosporales</taxon>
        <taxon>Micromonosporaceae</taxon>
        <taxon>Paractinoplanes</taxon>
    </lineage>
</organism>
<dbReference type="SUPFAM" id="SSF141868">
    <property type="entry name" value="EAL domain-like"/>
    <property type="match status" value="1"/>
</dbReference>
<feature type="transmembrane region" description="Helical" evidence="1">
    <location>
        <begin position="123"/>
        <end position="144"/>
    </location>
</feature>
<accession>A0A919K5U6</accession>
<keyword evidence="1" id="KW-0472">Membrane</keyword>
<keyword evidence="1" id="KW-1133">Transmembrane helix</keyword>
<feature type="transmembrane region" description="Helical" evidence="1">
    <location>
        <begin position="31"/>
        <end position="48"/>
    </location>
</feature>
<evidence type="ECO:0000313" key="5">
    <source>
        <dbReference type="Proteomes" id="UP000636960"/>
    </source>
</evidence>
<dbReference type="PROSITE" id="PS50887">
    <property type="entry name" value="GGDEF"/>
    <property type="match status" value="1"/>
</dbReference>
<dbReference type="InterPro" id="IPR029787">
    <property type="entry name" value="Nucleotide_cyclase"/>
</dbReference>
<dbReference type="RefSeq" id="WP_203790152.1">
    <property type="nucleotide sequence ID" value="NZ_BOMV01000104.1"/>
</dbReference>
<dbReference type="InterPro" id="IPR000160">
    <property type="entry name" value="GGDEF_dom"/>
</dbReference>
<dbReference type="Pfam" id="PF00990">
    <property type="entry name" value="GGDEF"/>
    <property type="match status" value="1"/>
</dbReference>
<name>A0A919K5U6_9ACTN</name>
<protein>
    <submittedName>
        <fullName evidence="4">Uncharacterized protein</fullName>
    </submittedName>
</protein>
<dbReference type="PANTHER" id="PTHR33121">
    <property type="entry name" value="CYCLIC DI-GMP PHOSPHODIESTERASE PDEF"/>
    <property type="match status" value="1"/>
</dbReference>
<feature type="transmembrane region" description="Helical" evidence="1">
    <location>
        <begin position="60"/>
        <end position="79"/>
    </location>
</feature>
<dbReference type="Gene3D" id="3.30.70.270">
    <property type="match status" value="1"/>
</dbReference>
<evidence type="ECO:0000313" key="4">
    <source>
        <dbReference type="EMBL" id="GIF01416.1"/>
    </source>
</evidence>
<dbReference type="InterPro" id="IPR001633">
    <property type="entry name" value="EAL_dom"/>
</dbReference>
<proteinExistence type="predicted"/>
<dbReference type="SUPFAM" id="SSF55073">
    <property type="entry name" value="Nucleotide cyclase"/>
    <property type="match status" value="1"/>
</dbReference>
<dbReference type="NCBIfam" id="TIGR00254">
    <property type="entry name" value="GGDEF"/>
    <property type="match status" value="1"/>
</dbReference>
<sequence>MTQHSAYRWYLGLGGLMLAGVLAAPPLVQRGLILVLALSVAAAVIVGIRRYRPVWSRPWWLVVATVGVSMGANLGWALATTPAGVPRFPSVGDLCYTLSMTLLAASVYWWIRPGRYRGGMIDAAIALTGFGAVVWVFVLTPLLFDGRATGLRLGSYLAYICLDLLIFAFTVRVAVISRVRTVAYRLMVGASTLWVLTDTVYYAGLFGGAYRPAAWAMVGWLTAYVLVGAAALHPSMARSTGSMPRNAALMSRTRLAGYVTLTMLIAGLSVYGFQNARPAHQTVQLMVMLGIGCTTSVLLIARLAHLGGALNRRAYVDPLTGLGNRAALQTHLHRRATDERVLLVVDLDGFREINAAFGHQVGDAVLVETGHRLRAVAPSDAVVVRLDADAFAVLTSGGEAVFHRLAEQLLRAIAEPYPTTGLTSRRVQAVIGGVAVIAGGDGSTALRDADLALNDARSEGNRAALFDPSAYAQWKANRDMVAELQHAVAAGEFSVHYQPIVDLDTGAVVAAEALLRWTRGDGTSVPPGLFIPLAEQSGEITAIGDWVIGQVCTDLYELWNAHQLPVTVNVSAHQLRDHLFADRLLSRLERTGLPGTALIVEITETVLMTTVTDAASTILQLQQLRAHGVRIAVDDFGTGYSSLAYLRELPVDILKMDGSFTSQQIENGGPQEIAFVRTIVDLGRSLNLLTLAEAVETPAQAERLRQLGCHLAQGYHFARPAPIGKLYDLLAAQSSRTAV</sequence>
<gene>
    <name evidence="4" type="ORF">Ari01nite_88800</name>
</gene>
<feature type="transmembrane region" description="Helical" evidence="1">
    <location>
        <begin position="156"/>
        <end position="175"/>
    </location>
</feature>
<keyword evidence="5" id="KW-1185">Reference proteome</keyword>
<evidence type="ECO:0000256" key="1">
    <source>
        <dbReference type="SAM" id="Phobius"/>
    </source>
</evidence>
<dbReference type="CDD" id="cd01949">
    <property type="entry name" value="GGDEF"/>
    <property type="match status" value="1"/>
</dbReference>
<dbReference type="SMART" id="SM00052">
    <property type="entry name" value="EAL"/>
    <property type="match status" value="1"/>
</dbReference>
<dbReference type="EMBL" id="BOMV01000104">
    <property type="protein sequence ID" value="GIF01416.1"/>
    <property type="molecule type" value="Genomic_DNA"/>
</dbReference>
<dbReference type="Gene3D" id="3.20.20.450">
    <property type="entry name" value="EAL domain"/>
    <property type="match status" value="1"/>
</dbReference>
<dbReference type="SMART" id="SM00267">
    <property type="entry name" value="GGDEF"/>
    <property type="match status" value="1"/>
</dbReference>
<dbReference type="CDD" id="cd01948">
    <property type="entry name" value="EAL"/>
    <property type="match status" value="1"/>
</dbReference>
<comment type="caution">
    <text evidence="4">The sequence shown here is derived from an EMBL/GenBank/DDBJ whole genome shotgun (WGS) entry which is preliminary data.</text>
</comment>
<dbReference type="InterPro" id="IPR050706">
    <property type="entry name" value="Cyclic-di-GMP_PDE-like"/>
</dbReference>
<feature type="domain" description="EAL" evidence="2">
    <location>
        <begin position="477"/>
        <end position="734"/>
    </location>
</feature>
<feature type="transmembrane region" description="Helical" evidence="1">
    <location>
        <begin position="7"/>
        <end position="25"/>
    </location>
</feature>